<proteinExistence type="predicted"/>
<name>W9WJU7_9EURO</name>
<dbReference type="AlphaFoldDB" id="W9WJU7"/>
<dbReference type="GO" id="GO:0008270">
    <property type="term" value="F:zinc ion binding"/>
    <property type="evidence" value="ECO:0007669"/>
    <property type="project" value="InterPro"/>
</dbReference>
<evidence type="ECO:0000256" key="1">
    <source>
        <dbReference type="ARBA" id="ARBA00023015"/>
    </source>
</evidence>
<dbReference type="PRINTS" id="PR00755">
    <property type="entry name" value="AFLATOXINBRP"/>
</dbReference>
<dbReference type="OrthoDB" id="416217at2759"/>
<dbReference type="HOGENOM" id="CLU_027371_4_0_1"/>
<dbReference type="SMART" id="SM00066">
    <property type="entry name" value="GAL4"/>
    <property type="match status" value="1"/>
</dbReference>
<dbReference type="Proteomes" id="UP000019471">
    <property type="component" value="Unassembled WGS sequence"/>
</dbReference>
<dbReference type="CDD" id="cd00067">
    <property type="entry name" value="GAL4"/>
    <property type="match status" value="1"/>
</dbReference>
<dbReference type="STRING" id="1182543.W9WJU7"/>
<evidence type="ECO:0000259" key="5">
    <source>
        <dbReference type="PROSITE" id="PS50048"/>
    </source>
</evidence>
<reference evidence="6 7" key="1">
    <citation type="submission" date="2013-03" db="EMBL/GenBank/DDBJ databases">
        <title>The Genome Sequence of Cladophialophora psammophila CBS 110553.</title>
        <authorList>
            <consortium name="The Broad Institute Genomics Platform"/>
            <person name="Cuomo C."/>
            <person name="de Hoog S."/>
            <person name="Gorbushina A."/>
            <person name="Walker B."/>
            <person name="Young S.K."/>
            <person name="Zeng Q."/>
            <person name="Gargeya S."/>
            <person name="Fitzgerald M."/>
            <person name="Haas B."/>
            <person name="Abouelleil A."/>
            <person name="Allen A.W."/>
            <person name="Alvarado L."/>
            <person name="Arachchi H.M."/>
            <person name="Berlin A.M."/>
            <person name="Chapman S.B."/>
            <person name="Gainer-Dewar J."/>
            <person name="Goldberg J."/>
            <person name="Griggs A."/>
            <person name="Gujja S."/>
            <person name="Hansen M."/>
            <person name="Howarth C."/>
            <person name="Imamovic A."/>
            <person name="Ireland A."/>
            <person name="Larimer J."/>
            <person name="McCowan C."/>
            <person name="Murphy C."/>
            <person name="Pearson M."/>
            <person name="Poon T.W."/>
            <person name="Priest M."/>
            <person name="Roberts A."/>
            <person name="Saif S."/>
            <person name="Shea T."/>
            <person name="Sisk P."/>
            <person name="Sykes S."/>
            <person name="Wortman J."/>
            <person name="Nusbaum C."/>
            <person name="Birren B."/>
        </authorList>
    </citation>
    <scope>NUCLEOTIDE SEQUENCE [LARGE SCALE GENOMIC DNA]</scope>
    <source>
        <strain evidence="6 7">CBS 110553</strain>
    </source>
</reference>
<dbReference type="RefSeq" id="XP_007747594.1">
    <property type="nucleotide sequence ID" value="XM_007749404.1"/>
</dbReference>
<keyword evidence="4" id="KW-0539">Nucleus</keyword>
<dbReference type="Pfam" id="PF00172">
    <property type="entry name" value="Zn_clus"/>
    <property type="match status" value="1"/>
</dbReference>
<dbReference type="PANTHER" id="PTHR47784:SF7">
    <property type="entry name" value="ZN(II)2CYS6 TRANSCRIPTION FACTOR (EUROFUNG)"/>
    <property type="match status" value="1"/>
</dbReference>
<accession>W9WJU7</accession>
<sequence length="539" mass="59094">MASHLHGFFVTIVPAGVAVRRAHNKSRTGCFTCKIRHVKCGEEKPRCSNCVSKGKDCQYSASIKRWVKKQGKAAAIKHSPLGPGVEMSKVSASFTLHDLRLFHHFLCFAYPPLPLANKSAWTQEVPQLSHHSEHLMNALLALAASHMSTLTGVDDDQCTALLHKGRAISGLKDAFAKSHHSSVEYDVMLATCYALAFQSALLPESAFDFATFVRGCALVTTRIRDEGKQTIFNIQSNLSGSPTQHATLSRLSTASLSPGSRFQILLSKGMLALRAAHPCIEHAGTGQRFYRALESTFSGFQVSPSWGYDEFLSYYAVWFKLAEAKEVFSPDAVSEAAFLLWAYFISLQLLITMLVVEITGFVMNGDHAATLGHSDAAAKMTKLVEWLCAIEAIMPADLRTHLTWPALVSDEVLSGLHVPMVSKTRVESKVEVLRNLGSRSHNVLGNLLELSASLANWTEDLLSSRSGNEENSGAKEGWRIATTQIAFGILDQMTQNRPIDKCCIPETEATPFSTSTPPISREMLTNANQRAETQPQIPC</sequence>
<dbReference type="GeneID" id="19193521"/>
<dbReference type="Gene3D" id="4.10.240.10">
    <property type="entry name" value="Zn(2)-C6 fungal-type DNA-binding domain"/>
    <property type="match status" value="1"/>
</dbReference>
<dbReference type="PROSITE" id="PS00463">
    <property type="entry name" value="ZN2_CY6_FUNGAL_1"/>
    <property type="match status" value="1"/>
</dbReference>
<dbReference type="PANTHER" id="PTHR47784">
    <property type="entry name" value="STEROL UPTAKE CONTROL PROTEIN 2"/>
    <property type="match status" value="1"/>
</dbReference>
<evidence type="ECO:0000256" key="4">
    <source>
        <dbReference type="ARBA" id="ARBA00023242"/>
    </source>
</evidence>
<evidence type="ECO:0000313" key="6">
    <source>
        <dbReference type="EMBL" id="EXJ68208.1"/>
    </source>
</evidence>
<feature type="domain" description="Zn(2)-C6 fungal-type" evidence="5">
    <location>
        <begin position="29"/>
        <end position="59"/>
    </location>
</feature>
<keyword evidence="3" id="KW-0804">Transcription</keyword>
<evidence type="ECO:0000256" key="2">
    <source>
        <dbReference type="ARBA" id="ARBA00023125"/>
    </source>
</evidence>
<dbReference type="InterPro" id="IPR001138">
    <property type="entry name" value="Zn2Cys6_DnaBD"/>
</dbReference>
<dbReference type="GO" id="GO:0001228">
    <property type="term" value="F:DNA-binding transcription activator activity, RNA polymerase II-specific"/>
    <property type="evidence" value="ECO:0007669"/>
    <property type="project" value="TreeGrafter"/>
</dbReference>
<dbReference type="PROSITE" id="PS50048">
    <property type="entry name" value="ZN2_CY6_FUNGAL_2"/>
    <property type="match status" value="1"/>
</dbReference>
<evidence type="ECO:0000256" key="3">
    <source>
        <dbReference type="ARBA" id="ARBA00023163"/>
    </source>
</evidence>
<evidence type="ECO:0000313" key="7">
    <source>
        <dbReference type="Proteomes" id="UP000019471"/>
    </source>
</evidence>
<keyword evidence="7" id="KW-1185">Reference proteome</keyword>
<dbReference type="eggNOG" id="ENOG502SNQY">
    <property type="taxonomic scope" value="Eukaryota"/>
</dbReference>
<protein>
    <recommendedName>
        <fullName evidence="5">Zn(2)-C6 fungal-type domain-containing protein</fullName>
    </recommendedName>
</protein>
<gene>
    <name evidence="6" type="ORF">A1O5_08823</name>
</gene>
<dbReference type="SUPFAM" id="SSF57701">
    <property type="entry name" value="Zn2/Cys6 DNA-binding domain"/>
    <property type="match status" value="1"/>
</dbReference>
<comment type="caution">
    <text evidence="6">The sequence shown here is derived from an EMBL/GenBank/DDBJ whole genome shotgun (WGS) entry which is preliminary data.</text>
</comment>
<dbReference type="InterPro" id="IPR053157">
    <property type="entry name" value="Sterol_Uptake_Regulator"/>
</dbReference>
<keyword evidence="1" id="KW-0805">Transcription regulation</keyword>
<keyword evidence="2" id="KW-0238">DNA-binding</keyword>
<dbReference type="GO" id="GO:0003677">
    <property type="term" value="F:DNA binding"/>
    <property type="evidence" value="ECO:0007669"/>
    <property type="project" value="UniProtKB-KW"/>
</dbReference>
<dbReference type="Pfam" id="PF11951">
    <property type="entry name" value="Fungal_trans_2"/>
    <property type="match status" value="1"/>
</dbReference>
<dbReference type="InterPro" id="IPR036864">
    <property type="entry name" value="Zn2-C6_fun-type_DNA-bd_sf"/>
</dbReference>
<organism evidence="6 7">
    <name type="scientific">Cladophialophora psammophila CBS 110553</name>
    <dbReference type="NCBI Taxonomy" id="1182543"/>
    <lineage>
        <taxon>Eukaryota</taxon>
        <taxon>Fungi</taxon>
        <taxon>Dikarya</taxon>
        <taxon>Ascomycota</taxon>
        <taxon>Pezizomycotina</taxon>
        <taxon>Eurotiomycetes</taxon>
        <taxon>Chaetothyriomycetidae</taxon>
        <taxon>Chaetothyriales</taxon>
        <taxon>Herpotrichiellaceae</taxon>
        <taxon>Cladophialophora</taxon>
    </lineage>
</organism>
<dbReference type="EMBL" id="AMGX01000014">
    <property type="protein sequence ID" value="EXJ68208.1"/>
    <property type="molecule type" value="Genomic_DNA"/>
</dbReference>
<dbReference type="InterPro" id="IPR021858">
    <property type="entry name" value="Fun_TF"/>
</dbReference>